<comment type="caution">
    <text evidence="3">The sequence shown here is derived from an EMBL/GenBank/DDBJ whole genome shotgun (WGS) entry which is preliminary data.</text>
</comment>
<evidence type="ECO:0008006" key="5">
    <source>
        <dbReference type="Google" id="ProtNLM"/>
    </source>
</evidence>
<feature type="signal peptide" evidence="2">
    <location>
        <begin position="1"/>
        <end position="20"/>
    </location>
</feature>
<proteinExistence type="predicted"/>
<feature type="chain" id="PRO_5043494442" description="Extracellular protein" evidence="2">
    <location>
        <begin position="21"/>
        <end position="123"/>
    </location>
</feature>
<evidence type="ECO:0000256" key="2">
    <source>
        <dbReference type="SAM" id="SignalP"/>
    </source>
</evidence>
<protein>
    <recommendedName>
        <fullName evidence="5">Extracellular protein</fullName>
    </recommendedName>
</protein>
<gene>
    <name evidence="3" type="ORF">CVIRNUC_010311</name>
</gene>
<feature type="region of interest" description="Disordered" evidence="1">
    <location>
        <begin position="35"/>
        <end position="123"/>
    </location>
</feature>
<dbReference type="EMBL" id="CAUYUE010000016">
    <property type="protein sequence ID" value="CAK0787095.1"/>
    <property type="molecule type" value="Genomic_DNA"/>
</dbReference>
<keyword evidence="4" id="KW-1185">Reference proteome</keyword>
<evidence type="ECO:0000256" key="1">
    <source>
        <dbReference type="SAM" id="MobiDB-lite"/>
    </source>
</evidence>
<name>A0AAV1ILI3_9CHLO</name>
<sequence>MARVICVLLSLFATLYTIEARQLLLNTAAYGTQDVDPNAVQSYDSTTYAPQLQAQQQPATSGGSSSSGDSLPSFELPSLPQIKAFFDSLPKPPSMGPGPFDALFGPAPAPAPSQAQAPISASG</sequence>
<organism evidence="3 4">
    <name type="scientific">Coccomyxa viridis</name>
    <dbReference type="NCBI Taxonomy" id="1274662"/>
    <lineage>
        <taxon>Eukaryota</taxon>
        <taxon>Viridiplantae</taxon>
        <taxon>Chlorophyta</taxon>
        <taxon>core chlorophytes</taxon>
        <taxon>Trebouxiophyceae</taxon>
        <taxon>Trebouxiophyceae incertae sedis</taxon>
        <taxon>Coccomyxaceae</taxon>
        <taxon>Coccomyxa</taxon>
    </lineage>
</organism>
<feature type="compositionally biased region" description="Low complexity" evidence="1">
    <location>
        <begin position="112"/>
        <end position="123"/>
    </location>
</feature>
<reference evidence="3 4" key="1">
    <citation type="submission" date="2023-10" db="EMBL/GenBank/DDBJ databases">
        <authorList>
            <person name="Maclean D."/>
            <person name="Macfadyen A."/>
        </authorList>
    </citation>
    <scope>NUCLEOTIDE SEQUENCE [LARGE SCALE GENOMIC DNA]</scope>
</reference>
<evidence type="ECO:0000313" key="4">
    <source>
        <dbReference type="Proteomes" id="UP001314263"/>
    </source>
</evidence>
<keyword evidence="2" id="KW-0732">Signal</keyword>
<evidence type="ECO:0000313" key="3">
    <source>
        <dbReference type="EMBL" id="CAK0787095.1"/>
    </source>
</evidence>
<feature type="compositionally biased region" description="Low complexity" evidence="1">
    <location>
        <begin position="49"/>
        <end position="70"/>
    </location>
</feature>
<accession>A0AAV1ILI3</accession>
<dbReference type="Proteomes" id="UP001314263">
    <property type="component" value="Unassembled WGS sequence"/>
</dbReference>
<feature type="compositionally biased region" description="Polar residues" evidence="1">
    <location>
        <begin position="39"/>
        <end position="48"/>
    </location>
</feature>
<dbReference type="AlphaFoldDB" id="A0AAV1ILI3"/>